<dbReference type="EMBL" id="LR743508">
    <property type="protein sequence ID" value="CAA2109536.1"/>
    <property type="molecule type" value="Genomic_DNA"/>
</dbReference>
<dbReference type="InterPro" id="IPR000160">
    <property type="entry name" value="GGDEF_dom"/>
</dbReference>
<evidence type="ECO:0000313" key="4">
    <source>
        <dbReference type="EMBL" id="CAA2109536.1"/>
    </source>
</evidence>
<protein>
    <submittedName>
        <fullName evidence="4">Putative signaling protein</fullName>
    </submittedName>
</protein>
<dbReference type="AlphaFoldDB" id="A0A679JDR2"/>
<dbReference type="Pfam" id="PF00672">
    <property type="entry name" value="HAMP"/>
    <property type="match status" value="1"/>
</dbReference>
<feature type="domain" description="GGDEF" evidence="3">
    <location>
        <begin position="377"/>
        <end position="511"/>
    </location>
</feature>
<evidence type="ECO:0000259" key="3">
    <source>
        <dbReference type="PROSITE" id="PS50887"/>
    </source>
</evidence>
<evidence type="ECO:0000259" key="2">
    <source>
        <dbReference type="PROSITE" id="PS50885"/>
    </source>
</evidence>
<dbReference type="SUPFAM" id="SSF55073">
    <property type="entry name" value="Nucleotide cyclase"/>
    <property type="match status" value="1"/>
</dbReference>
<dbReference type="NCBIfam" id="TIGR00254">
    <property type="entry name" value="GGDEF"/>
    <property type="match status" value="1"/>
</dbReference>
<proteinExistence type="predicted"/>
<dbReference type="PANTHER" id="PTHR46663:SF2">
    <property type="entry name" value="GGDEF DOMAIN-CONTAINING PROTEIN"/>
    <property type="match status" value="1"/>
</dbReference>
<dbReference type="CDD" id="cd06225">
    <property type="entry name" value="HAMP"/>
    <property type="match status" value="1"/>
</dbReference>
<dbReference type="GO" id="GO:0003824">
    <property type="term" value="F:catalytic activity"/>
    <property type="evidence" value="ECO:0007669"/>
    <property type="project" value="UniProtKB-ARBA"/>
</dbReference>
<dbReference type="PANTHER" id="PTHR46663">
    <property type="entry name" value="DIGUANYLATE CYCLASE DGCT-RELATED"/>
    <property type="match status" value="1"/>
</dbReference>
<keyword evidence="1" id="KW-0812">Transmembrane</keyword>
<name>A0A679JDR2_VARPD</name>
<dbReference type="CDD" id="cd18774">
    <property type="entry name" value="PDC2_HK_sensor"/>
    <property type="match status" value="1"/>
</dbReference>
<keyword evidence="1" id="KW-0472">Membrane</keyword>
<dbReference type="SMART" id="SM00304">
    <property type="entry name" value="HAMP"/>
    <property type="match status" value="1"/>
</dbReference>
<dbReference type="GO" id="GO:0007165">
    <property type="term" value="P:signal transduction"/>
    <property type="evidence" value="ECO:0007669"/>
    <property type="project" value="InterPro"/>
</dbReference>
<reference evidence="4" key="1">
    <citation type="submission" date="2019-12" db="EMBL/GenBank/DDBJ databases">
        <authorList>
            <person name="Cremers G."/>
        </authorList>
    </citation>
    <scope>NUCLEOTIDE SEQUENCE</scope>
    <source>
        <strain evidence="4">Vvax</strain>
    </source>
</reference>
<dbReference type="SMART" id="SM00267">
    <property type="entry name" value="GGDEF"/>
    <property type="match status" value="1"/>
</dbReference>
<dbReference type="CDD" id="cd01949">
    <property type="entry name" value="GGDEF"/>
    <property type="match status" value="1"/>
</dbReference>
<dbReference type="SUPFAM" id="SSF158472">
    <property type="entry name" value="HAMP domain-like"/>
    <property type="match status" value="1"/>
</dbReference>
<dbReference type="InterPro" id="IPR052163">
    <property type="entry name" value="DGC-Regulatory_Protein"/>
</dbReference>
<gene>
    <name evidence="4" type="ORF">VVAX_05807</name>
</gene>
<evidence type="ECO:0000256" key="1">
    <source>
        <dbReference type="SAM" id="Phobius"/>
    </source>
</evidence>
<dbReference type="Gene3D" id="3.30.70.270">
    <property type="match status" value="1"/>
</dbReference>
<organism evidence="4">
    <name type="scientific">Variovorax paradoxus</name>
    <dbReference type="NCBI Taxonomy" id="34073"/>
    <lineage>
        <taxon>Bacteria</taxon>
        <taxon>Pseudomonadati</taxon>
        <taxon>Pseudomonadota</taxon>
        <taxon>Betaproteobacteria</taxon>
        <taxon>Burkholderiales</taxon>
        <taxon>Comamonadaceae</taxon>
        <taxon>Variovorax</taxon>
    </lineage>
</organism>
<accession>A0A679JDR2</accession>
<dbReference type="InterPro" id="IPR043128">
    <property type="entry name" value="Rev_trsase/Diguanyl_cyclase"/>
</dbReference>
<dbReference type="Gene3D" id="3.30.450.20">
    <property type="entry name" value="PAS domain"/>
    <property type="match status" value="1"/>
</dbReference>
<sequence length="525" mass="56024">MGLLMAIFGTAVSYIQLSRFLRQDLTQSVATQQKALADYVARDVDNYLVERLSFLQRLAHALPPELLAQPAALHAWLAERNALSQAFPLGLTVADATGRRLDGEGQLAADSSEFSGALAGRPALGIPHEAPVSRHSVLPMTAPVRDASGQVAAVLVGTADLTADGLLDHLQAGRVGQAGGILVISPRDRLFVASTDVSMSLTPTPPEGVNLLHDRAMAGYRGSGTTRNAKGIDEISAIASVPTSGWFVVARLPVSEALAPVGRMQTFILQQRAPAVTAVLIVIGFIMAWLLRPLLRAANQADRMTRGELELAPLRVVRDDEIGHLTQAFNRLLAKLVDNQAALARMAHHDSLTGLPNRKLLDDRLQQALVRAKRHGHQVAVLYLDLDGFKALNDTLGHEAGDEALEEVARRLLGLVRQTDTVARIGGDEFVLLAADFEDSAERAAAILAQRCVDAIASPLRLRGSETVMGVSIGIAVGCGDETPQDLLSAADRAMYQAKQRGRRSHVVANAPRVAVQGASRLSTG</sequence>
<feature type="transmembrane region" description="Helical" evidence="1">
    <location>
        <begin position="273"/>
        <end position="295"/>
    </location>
</feature>
<keyword evidence="1" id="KW-1133">Transmembrane helix</keyword>
<dbReference type="PROSITE" id="PS50885">
    <property type="entry name" value="HAMP"/>
    <property type="match status" value="1"/>
</dbReference>
<dbReference type="PROSITE" id="PS50887">
    <property type="entry name" value="GGDEF"/>
    <property type="match status" value="1"/>
</dbReference>
<dbReference type="InterPro" id="IPR029787">
    <property type="entry name" value="Nucleotide_cyclase"/>
</dbReference>
<dbReference type="Gene3D" id="6.10.340.10">
    <property type="match status" value="1"/>
</dbReference>
<dbReference type="FunFam" id="3.30.70.270:FF:000001">
    <property type="entry name" value="Diguanylate cyclase domain protein"/>
    <property type="match status" value="1"/>
</dbReference>
<dbReference type="GO" id="GO:0016020">
    <property type="term" value="C:membrane"/>
    <property type="evidence" value="ECO:0007669"/>
    <property type="project" value="InterPro"/>
</dbReference>
<dbReference type="Pfam" id="PF00990">
    <property type="entry name" value="GGDEF"/>
    <property type="match status" value="1"/>
</dbReference>
<feature type="domain" description="HAMP" evidence="2">
    <location>
        <begin position="288"/>
        <end position="341"/>
    </location>
</feature>
<dbReference type="InterPro" id="IPR003660">
    <property type="entry name" value="HAMP_dom"/>
</dbReference>